<evidence type="ECO:0000313" key="1">
    <source>
        <dbReference type="EMBL" id="MBK5896419.1"/>
    </source>
</evidence>
<protein>
    <submittedName>
        <fullName evidence="1">Uncharacterized protein</fullName>
    </submittedName>
</protein>
<gene>
    <name evidence="1" type="ORF">JJN12_01270</name>
</gene>
<accession>A0ABS1IWZ7</accession>
<organism evidence="1 2">
    <name type="scientific">Catonella massiliensis</name>
    <dbReference type="NCBI Taxonomy" id="2799636"/>
    <lineage>
        <taxon>Bacteria</taxon>
        <taxon>Bacillati</taxon>
        <taxon>Bacillota</taxon>
        <taxon>Clostridia</taxon>
        <taxon>Lachnospirales</taxon>
        <taxon>Lachnospiraceae</taxon>
        <taxon>Catonella</taxon>
    </lineage>
</organism>
<proteinExistence type="predicted"/>
<keyword evidence="2" id="KW-1185">Reference proteome</keyword>
<dbReference type="Proteomes" id="UP000604730">
    <property type="component" value="Unassembled WGS sequence"/>
</dbReference>
<evidence type="ECO:0000313" key="2">
    <source>
        <dbReference type="Proteomes" id="UP000604730"/>
    </source>
</evidence>
<dbReference type="EMBL" id="JAEPRJ010000001">
    <property type="protein sequence ID" value="MBK5896419.1"/>
    <property type="molecule type" value="Genomic_DNA"/>
</dbReference>
<sequence>MRYAILCSIIVDILDDSAYLFDKKAPERDSASERLARTEQLIASVEKDGVEGIQTEVDKNSLDDG</sequence>
<comment type="caution">
    <text evidence="1">The sequence shown here is derived from an EMBL/GenBank/DDBJ whole genome shotgun (WGS) entry which is preliminary data.</text>
</comment>
<name>A0ABS1IWZ7_9FIRM</name>
<reference evidence="1 2" key="1">
    <citation type="submission" date="2021-01" db="EMBL/GenBank/DDBJ databases">
        <title>Isolation and description of Catonella massiliensis sp. nov., a novel Catonella species, isolated from a stable periodontitis subject.</title>
        <authorList>
            <person name="Antezack A."/>
            <person name="Boxberger M."/>
            <person name="La Scola B."/>
            <person name="Monnet-Corti V."/>
        </authorList>
    </citation>
    <scope>NUCLEOTIDE SEQUENCE [LARGE SCALE GENOMIC DNA]</scope>
    <source>
        <strain evidence="1 2">Marseille-Q4567</strain>
    </source>
</reference>
<dbReference type="RefSeq" id="WP_208427992.1">
    <property type="nucleotide sequence ID" value="NZ_JAEPRJ010000001.1"/>
</dbReference>